<dbReference type="InterPro" id="IPR013783">
    <property type="entry name" value="Ig-like_fold"/>
</dbReference>
<gene>
    <name evidence="2" type="ORF">Poly51_52040</name>
</gene>
<dbReference type="PANTHER" id="PTHR37464:SF1">
    <property type="entry name" value="BLL2463 PROTEIN"/>
    <property type="match status" value="1"/>
</dbReference>
<sequence>MDFLLASYRKQKKWIRLRQLLLLLSRLAAAALLIAMLCGWTGGGRTFGILGSATTHHVVVLDDSYSMGDASVNTNGTLEAGEANASAYARSLGALQDLTRRLATDDGIHQLTVIRASRAAMLTRSGSESADVAADLSAQTITSDVRLISRIMATGPSSIRTDLVPALDQVTELTNATPADAKYLYIASDFRQRDWGNSERLAAAMRKLDGDVSIRMIDCAAPPAPNLAITDISPAQDVWVAGVPVVVRVKVKNYSASPVKNVPLTTRVIRYSSDVVMTDPTRQFSGEVESMPSIVIESLAAGEETTKSFQVFVTQTGTHAIEAKLPDDSLAIDNVRSCTLPLSDVEKVLVIDGDTDRRGAYHIASVLNPGSQVRIGAIPDIQPPSYLRSATLETLAPYRAIYLVDVDEIGENAADSLSKYVRRGGGLAWFLGGSIDRETYNRVLLGQDRALLPAPLGSSLPLPPGSDSQSDVGLGESASTLLSPLQAVGESALALVGLSQSWQLETAPLQNELDVDRPRVQTVLTRRDGLPLVTLHDVGRGRVITALTGLDGSWTNWPGDPTFVVFLLQSNAMLWSGAAPPTHRMIDDPIDKRLSARDYAPEASYVPAVNEPPRVPMEITATEQTEKATAESSVITFGLNPSEMVIEGQDNVDEILRPGISEWVLVRSDGRTEVVPVASVIHAGEGELDRADPAEVAQQFLPLELQFVTSSDWSEQNQTAGSSTITLLLLSLLVAILAAEQTLAYWASYHVKPTGAKALAKSQMPAASTLGGQS</sequence>
<keyword evidence="1" id="KW-0812">Transmembrane</keyword>
<keyword evidence="1" id="KW-1133">Transmembrane helix</keyword>
<evidence type="ECO:0000313" key="2">
    <source>
        <dbReference type="EMBL" id="TWU47404.1"/>
    </source>
</evidence>
<evidence type="ECO:0000313" key="3">
    <source>
        <dbReference type="Proteomes" id="UP000318288"/>
    </source>
</evidence>
<dbReference type="Gene3D" id="3.40.50.880">
    <property type="match status" value="1"/>
</dbReference>
<evidence type="ECO:0000256" key="1">
    <source>
        <dbReference type="SAM" id="Phobius"/>
    </source>
</evidence>
<comment type="caution">
    <text evidence="2">The sequence shown here is derived from an EMBL/GenBank/DDBJ whole genome shotgun (WGS) entry which is preliminary data.</text>
</comment>
<dbReference type="EMBL" id="SJPW01000007">
    <property type="protein sequence ID" value="TWU47404.1"/>
    <property type="molecule type" value="Genomic_DNA"/>
</dbReference>
<dbReference type="PANTHER" id="PTHR37464">
    <property type="entry name" value="BLL2463 PROTEIN"/>
    <property type="match status" value="1"/>
</dbReference>
<protein>
    <recommendedName>
        <fullName evidence="4">VWFA domain-containing protein</fullName>
    </recommendedName>
</protein>
<evidence type="ECO:0008006" key="4">
    <source>
        <dbReference type="Google" id="ProtNLM"/>
    </source>
</evidence>
<name>A0A5C6EFZ6_9BACT</name>
<keyword evidence="3" id="KW-1185">Reference proteome</keyword>
<proteinExistence type="predicted"/>
<organism evidence="2 3">
    <name type="scientific">Rubripirellula tenax</name>
    <dbReference type="NCBI Taxonomy" id="2528015"/>
    <lineage>
        <taxon>Bacteria</taxon>
        <taxon>Pseudomonadati</taxon>
        <taxon>Planctomycetota</taxon>
        <taxon>Planctomycetia</taxon>
        <taxon>Pirellulales</taxon>
        <taxon>Pirellulaceae</taxon>
        <taxon>Rubripirellula</taxon>
    </lineage>
</organism>
<accession>A0A5C6EFZ6</accession>
<dbReference type="SUPFAM" id="SSF52317">
    <property type="entry name" value="Class I glutamine amidotransferase-like"/>
    <property type="match status" value="1"/>
</dbReference>
<keyword evidence="1" id="KW-0472">Membrane</keyword>
<feature type="transmembrane region" description="Helical" evidence="1">
    <location>
        <begin position="20"/>
        <end position="42"/>
    </location>
</feature>
<dbReference type="AlphaFoldDB" id="A0A5C6EFZ6"/>
<dbReference type="Gene3D" id="2.60.40.10">
    <property type="entry name" value="Immunoglobulins"/>
    <property type="match status" value="1"/>
</dbReference>
<dbReference type="Proteomes" id="UP000318288">
    <property type="component" value="Unassembled WGS sequence"/>
</dbReference>
<dbReference type="InterPro" id="IPR029062">
    <property type="entry name" value="Class_I_gatase-like"/>
</dbReference>
<reference evidence="2 3" key="1">
    <citation type="submission" date="2019-02" db="EMBL/GenBank/DDBJ databases">
        <title>Deep-cultivation of Planctomycetes and their phenomic and genomic characterization uncovers novel biology.</title>
        <authorList>
            <person name="Wiegand S."/>
            <person name="Jogler M."/>
            <person name="Boedeker C."/>
            <person name="Pinto D."/>
            <person name="Vollmers J."/>
            <person name="Rivas-Marin E."/>
            <person name="Kohn T."/>
            <person name="Peeters S.H."/>
            <person name="Heuer A."/>
            <person name="Rast P."/>
            <person name="Oberbeckmann S."/>
            <person name="Bunk B."/>
            <person name="Jeske O."/>
            <person name="Meyerdierks A."/>
            <person name="Storesund J.E."/>
            <person name="Kallscheuer N."/>
            <person name="Luecker S."/>
            <person name="Lage O.M."/>
            <person name="Pohl T."/>
            <person name="Merkel B.J."/>
            <person name="Hornburger P."/>
            <person name="Mueller R.-W."/>
            <person name="Bruemmer F."/>
            <person name="Labrenz M."/>
            <person name="Spormann A.M."/>
            <person name="Op Den Camp H."/>
            <person name="Overmann J."/>
            <person name="Amann R."/>
            <person name="Jetten M.S.M."/>
            <person name="Mascher T."/>
            <person name="Medema M.H."/>
            <person name="Devos D.P."/>
            <person name="Kaster A.-K."/>
            <person name="Ovreas L."/>
            <person name="Rohde M."/>
            <person name="Galperin M.Y."/>
            <person name="Jogler C."/>
        </authorList>
    </citation>
    <scope>NUCLEOTIDE SEQUENCE [LARGE SCALE GENOMIC DNA]</scope>
    <source>
        <strain evidence="2 3">Poly51</strain>
    </source>
</reference>